<name>A0AAV5B7L5_9ACTN</name>
<sequence>MVLVDDGSTDGTADVVDSVAYMFEPGVLRSFRSPDNRGTYETRLDLIRRSLGDYILFLDSDDMYASPDALQKMHKAISSGRLDILVFNATRSMEVPRPLESLGCLVVGDDGLLDLQAVRRCALNTYKMNSLCYKAVRRDLLGWSVEAGRRVDMCEDRLLSVSAILTADRVGLLDEPLYFYRKNEESVTRKRFYVRFFFDQMFVDSTLCARARSAGLDVSGLYRMDQKLMCSDLRLCATAPKSDRSLEVFDELLGSMRAEPFAREALGVRPSRRLRPDEALLVGGIRRGWPSRVLYVLARGFAAAKRLVAD</sequence>
<evidence type="ECO:0000313" key="3">
    <source>
        <dbReference type="Proteomes" id="UP001055025"/>
    </source>
</evidence>
<comment type="caution">
    <text evidence="2">The sequence shown here is derived from an EMBL/GenBank/DDBJ whole genome shotgun (WGS) entry which is preliminary data.</text>
</comment>
<evidence type="ECO:0000313" key="2">
    <source>
        <dbReference type="EMBL" id="GJM56111.1"/>
    </source>
</evidence>
<dbReference type="CDD" id="cd00761">
    <property type="entry name" value="Glyco_tranf_GTA_type"/>
    <property type="match status" value="1"/>
</dbReference>
<organism evidence="2 3">
    <name type="scientific">Granulimonas faecalis</name>
    <dbReference type="NCBI Taxonomy" id="2894155"/>
    <lineage>
        <taxon>Bacteria</taxon>
        <taxon>Bacillati</taxon>
        <taxon>Actinomycetota</taxon>
        <taxon>Coriobacteriia</taxon>
        <taxon>Coriobacteriales</taxon>
        <taxon>Kribbibacteriaceae</taxon>
        <taxon>Granulimonas</taxon>
    </lineage>
</organism>
<dbReference type="GO" id="GO:0016758">
    <property type="term" value="F:hexosyltransferase activity"/>
    <property type="evidence" value="ECO:0007669"/>
    <property type="project" value="UniProtKB-ARBA"/>
</dbReference>
<dbReference type="InterPro" id="IPR001173">
    <property type="entry name" value="Glyco_trans_2-like"/>
</dbReference>
<feature type="domain" description="Glycosyltransferase 2-like" evidence="1">
    <location>
        <begin position="2"/>
        <end position="93"/>
    </location>
</feature>
<dbReference type="InterPro" id="IPR029044">
    <property type="entry name" value="Nucleotide-diphossugar_trans"/>
</dbReference>
<reference evidence="2" key="1">
    <citation type="journal article" date="2022" name="Int. J. Syst. Evol. Microbiol.">
        <title>Granulimonas faecalis gen. nov., sp. nov., and Leptogranulimonas caecicola gen. nov., sp. nov., novel lactate-producing Atopobiaceae bacteria isolated from mouse intestines, and an emended description of the family Atopobiaceae.</title>
        <authorList>
            <person name="Morinaga K."/>
            <person name="Kusada H."/>
            <person name="Sakamoto S."/>
            <person name="Murakami T."/>
            <person name="Toyoda A."/>
            <person name="Mori H."/>
            <person name="Meng X.Y."/>
            <person name="Takashino M."/>
            <person name="Murotomi K."/>
            <person name="Tamaki H."/>
        </authorList>
    </citation>
    <scope>NUCLEOTIDE SEQUENCE</scope>
    <source>
        <strain evidence="2">OPF53</strain>
    </source>
</reference>
<dbReference type="AlphaFoldDB" id="A0AAV5B7L5"/>
<dbReference type="PANTHER" id="PTHR22916">
    <property type="entry name" value="GLYCOSYLTRANSFERASE"/>
    <property type="match status" value="1"/>
</dbReference>
<evidence type="ECO:0000259" key="1">
    <source>
        <dbReference type="Pfam" id="PF00535"/>
    </source>
</evidence>
<dbReference type="SUPFAM" id="SSF53448">
    <property type="entry name" value="Nucleotide-diphospho-sugar transferases"/>
    <property type="match status" value="1"/>
</dbReference>
<dbReference type="Proteomes" id="UP001055025">
    <property type="component" value="Unassembled WGS sequence"/>
</dbReference>
<dbReference type="PANTHER" id="PTHR22916:SF3">
    <property type="entry name" value="UDP-GLCNAC:BETAGAL BETA-1,3-N-ACETYLGLUCOSAMINYLTRANSFERASE-LIKE PROTEIN 1"/>
    <property type="match status" value="1"/>
</dbReference>
<keyword evidence="3" id="KW-1185">Reference proteome</keyword>
<proteinExistence type="predicted"/>
<gene>
    <name evidence="2" type="ORF">ATOP_17660</name>
</gene>
<protein>
    <recommendedName>
        <fullName evidence="1">Glycosyltransferase 2-like domain-containing protein</fullName>
    </recommendedName>
</protein>
<dbReference type="Gene3D" id="3.90.550.10">
    <property type="entry name" value="Spore Coat Polysaccharide Biosynthesis Protein SpsA, Chain A"/>
    <property type="match status" value="1"/>
</dbReference>
<dbReference type="Pfam" id="PF00535">
    <property type="entry name" value="Glycos_transf_2"/>
    <property type="match status" value="1"/>
</dbReference>
<dbReference type="EMBL" id="BQKC01000001">
    <property type="protein sequence ID" value="GJM56111.1"/>
    <property type="molecule type" value="Genomic_DNA"/>
</dbReference>
<accession>A0AAV5B7L5</accession>